<evidence type="ECO:0000313" key="2">
    <source>
        <dbReference type="EMBL" id="CAF0769030.1"/>
    </source>
</evidence>
<evidence type="ECO:0000313" key="3">
    <source>
        <dbReference type="EMBL" id="CAF0942099.1"/>
    </source>
</evidence>
<feature type="compositionally biased region" description="Polar residues" evidence="1">
    <location>
        <begin position="168"/>
        <end position="179"/>
    </location>
</feature>
<dbReference type="EMBL" id="CAJNOK010004575">
    <property type="protein sequence ID" value="CAF0942099.1"/>
    <property type="molecule type" value="Genomic_DNA"/>
</dbReference>
<sequence>MFCFDFKDRLYLGTNNNHPMRVASPTLPSTIPDMTTIPVYRNGRKFYVTAEEYERIKASERKQRRTVVQKSNNLPVQKSYSTNHMRSRAGGGGVDHHHPRVGLQRVVSHATNGTSDNTYGFSTNKGNSTTILSPTTMKRTITPSTLLTPSSMSRQSRSTSRNDEQKPYSPSNGRSNSSDKILANRSRISSPSRTSFDDDSKANVSRAFSPRSQTYAYNRSDKPQKYQMTPNNINSNNRLTNYFPHDFNQHSQNSENNQYQENSDPHHDDILKRSISPELLTPIPHQYGIAPINTFSIVPLDKRSIITDQIYMPTNSKSLNTNQLPKGFVSRNFDIELESNRKSTLPISSAMGSMYQTGIRGVDHSYSIFGQSNQFDDEPSPNHNFNINRQGITGFLNDRFISYSDDNSSIIKRDDDNHKQVAYLSNDDERPASRGRGMESRSTVRSHSSDGLTEKKRVRFADTVGLNLETVDRVSRRDSGASSDGEQQSYKPNFKQQHQQQQQQHYTRLLSRRPHVTMNDRTKASQIQHSTNNNFQKYKISKNNAGSLVTDV</sequence>
<feature type="compositionally biased region" description="Polar residues" evidence="1">
    <location>
        <begin position="524"/>
        <end position="552"/>
    </location>
</feature>
<dbReference type="Proteomes" id="UP000682733">
    <property type="component" value="Unassembled WGS sequence"/>
</dbReference>
<dbReference type="Proteomes" id="UP000663829">
    <property type="component" value="Unassembled WGS sequence"/>
</dbReference>
<feature type="compositionally biased region" description="Polar residues" evidence="1">
    <location>
        <begin position="440"/>
        <end position="451"/>
    </location>
</feature>
<keyword evidence="6" id="KW-1185">Reference proteome</keyword>
<dbReference type="Proteomes" id="UP000681722">
    <property type="component" value="Unassembled WGS sequence"/>
</dbReference>
<feature type="compositionally biased region" description="Low complexity" evidence="1">
    <location>
        <begin position="249"/>
        <end position="262"/>
    </location>
</feature>
<dbReference type="OrthoDB" id="10038903at2759"/>
<dbReference type="EMBL" id="CAJNOQ010000183">
    <property type="protein sequence ID" value="CAF0769030.1"/>
    <property type="molecule type" value="Genomic_DNA"/>
</dbReference>
<gene>
    <name evidence="2" type="ORF">GPM918_LOCUS1820</name>
    <name evidence="3" type="ORF">OVA965_LOCUS11690</name>
    <name evidence="4" type="ORF">SRO942_LOCUS1820</name>
    <name evidence="5" type="ORF">TMI583_LOCUS11692</name>
</gene>
<name>A0A813QMB8_9BILA</name>
<dbReference type="EMBL" id="CAJOBC010000183">
    <property type="protein sequence ID" value="CAF3550958.1"/>
    <property type="molecule type" value="Genomic_DNA"/>
</dbReference>
<evidence type="ECO:0000256" key="1">
    <source>
        <dbReference type="SAM" id="MobiDB-lite"/>
    </source>
</evidence>
<feature type="compositionally biased region" description="Low complexity" evidence="1">
    <location>
        <begin position="142"/>
        <end position="159"/>
    </location>
</feature>
<dbReference type="AlphaFoldDB" id="A0A813QMB8"/>
<proteinExistence type="predicted"/>
<evidence type="ECO:0000313" key="4">
    <source>
        <dbReference type="EMBL" id="CAF3550958.1"/>
    </source>
</evidence>
<organism evidence="2 6">
    <name type="scientific">Didymodactylos carnosus</name>
    <dbReference type="NCBI Taxonomy" id="1234261"/>
    <lineage>
        <taxon>Eukaryota</taxon>
        <taxon>Metazoa</taxon>
        <taxon>Spiralia</taxon>
        <taxon>Gnathifera</taxon>
        <taxon>Rotifera</taxon>
        <taxon>Eurotatoria</taxon>
        <taxon>Bdelloidea</taxon>
        <taxon>Philodinida</taxon>
        <taxon>Philodinidae</taxon>
        <taxon>Didymodactylos</taxon>
    </lineage>
</organism>
<reference evidence="2" key="1">
    <citation type="submission" date="2021-02" db="EMBL/GenBank/DDBJ databases">
        <authorList>
            <person name="Nowell W R."/>
        </authorList>
    </citation>
    <scope>NUCLEOTIDE SEQUENCE</scope>
</reference>
<feature type="compositionally biased region" description="Basic and acidic residues" evidence="1">
    <location>
        <begin position="427"/>
        <end position="439"/>
    </location>
</feature>
<feature type="compositionally biased region" description="Polar residues" evidence="1">
    <location>
        <begin position="226"/>
        <end position="240"/>
    </location>
</feature>
<evidence type="ECO:0000313" key="5">
    <source>
        <dbReference type="EMBL" id="CAF3717058.1"/>
    </source>
</evidence>
<evidence type="ECO:0000313" key="6">
    <source>
        <dbReference type="Proteomes" id="UP000663829"/>
    </source>
</evidence>
<feature type="region of interest" description="Disordered" evidence="1">
    <location>
        <begin position="422"/>
        <end position="456"/>
    </location>
</feature>
<dbReference type="EMBL" id="CAJOBA010004579">
    <property type="protein sequence ID" value="CAF3717058.1"/>
    <property type="molecule type" value="Genomic_DNA"/>
</dbReference>
<accession>A0A813QMB8</accession>
<protein>
    <submittedName>
        <fullName evidence="2">Uncharacterized protein</fullName>
    </submittedName>
</protein>
<feature type="region of interest" description="Disordered" evidence="1">
    <location>
        <begin position="471"/>
        <end position="552"/>
    </location>
</feature>
<comment type="caution">
    <text evidence="2">The sequence shown here is derived from an EMBL/GenBank/DDBJ whole genome shotgun (WGS) entry which is preliminary data.</text>
</comment>
<feature type="compositionally biased region" description="Low complexity" evidence="1">
    <location>
        <begin position="496"/>
        <end position="505"/>
    </location>
</feature>
<feature type="compositionally biased region" description="Polar residues" evidence="1">
    <location>
        <begin position="480"/>
        <end position="495"/>
    </location>
</feature>
<feature type="region of interest" description="Disordered" evidence="1">
    <location>
        <begin position="111"/>
        <end position="267"/>
    </location>
</feature>
<dbReference type="Proteomes" id="UP000677228">
    <property type="component" value="Unassembled WGS sequence"/>
</dbReference>
<feature type="compositionally biased region" description="Polar residues" evidence="1">
    <location>
        <begin position="111"/>
        <end position="141"/>
    </location>
</feature>